<feature type="signal peptide" evidence="2">
    <location>
        <begin position="1"/>
        <end position="38"/>
    </location>
</feature>
<organism evidence="3 4">
    <name type="scientific">Chara braunii</name>
    <name type="common">Braun's stonewort</name>
    <dbReference type="NCBI Taxonomy" id="69332"/>
    <lineage>
        <taxon>Eukaryota</taxon>
        <taxon>Viridiplantae</taxon>
        <taxon>Streptophyta</taxon>
        <taxon>Charophyceae</taxon>
        <taxon>Charales</taxon>
        <taxon>Characeae</taxon>
        <taxon>Chara</taxon>
    </lineage>
</organism>
<sequence length="416" mass="44256">MDFLTFVAKGLVRVERRPWRFVLIFIVLALAMVGRVLAEDDVEAASNIYEDTSCHLSDTWRQESRREALAMGNSSGLTILQPNLVSSTRQVLKVTPGLAFDSRNDNSSCWCGATVKNLSVPFISEGTRRPLPMVYQSGSFMTKMSSIVGMGPSPNGSHLLLSTDVSGEDLYSRVPFLSVLDGNRTSYAQPAAISGSLTLNPAKTQVYLSDMGRPTRVLTAPFVDVVSGVAGVSPWTTVASFSRGGQPNISTVHFNHQSFASDGSCLYFVDRAFNRVWAMGAASGEVTLVAGTGESGVINGDGGNATFRGLRDILVTPDGCNLFVSEIGGRIRWITLEAPCGQAKSVETIVRYPDGGLWGLALKDEGTQLKLYAGGNEGSIFELPLVKAAWHVCGGSSGQGGGSPPPLPSATTPDLH</sequence>
<reference evidence="3 4" key="1">
    <citation type="journal article" date="2018" name="Cell">
        <title>The Chara Genome: Secondary Complexity and Implications for Plant Terrestrialization.</title>
        <authorList>
            <person name="Nishiyama T."/>
            <person name="Sakayama H."/>
            <person name="Vries J.D."/>
            <person name="Buschmann H."/>
            <person name="Saint-Marcoux D."/>
            <person name="Ullrich K.K."/>
            <person name="Haas F.B."/>
            <person name="Vanderstraeten L."/>
            <person name="Becker D."/>
            <person name="Lang D."/>
            <person name="Vosolsobe S."/>
            <person name="Rombauts S."/>
            <person name="Wilhelmsson P.K.I."/>
            <person name="Janitza P."/>
            <person name="Kern R."/>
            <person name="Heyl A."/>
            <person name="Rumpler F."/>
            <person name="Villalobos L.I.A.C."/>
            <person name="Clay J.M."/>
            <person name="Skokan R."/>
            <person name="Toyoda A."/>
            <person name="Suzuki Y."/>
            <person name="Kagoshima H."/>
            <person name="Schijlen E."/>
            <person name="Tajeshwar N."/>
            <person name="Catarino B."/>
            <person name="Hetherington A.J."/>
            <person name="Saltykova A."/>
            <person name="Bonnot C."/>
            <person name="Breuninger H."/>
            <person name="Symeonidi A."/>
            <person name="Radhakrishnan G.V."/>
            <person name="Van Nieuwerburgh F."/>
            <person name="Deforce D."/>
            <person name="Chang C."/>
            <person name="Karol K.G."/>
            <person name="Hedrich R."/>
            <person name="Ulvskov P."/>
            <person name="Glockner G."/>
            <person name="Delwiche C.F."/>
            <person name="Petrasek J."/>
            <person name="Van de Peer Y."/>
            <person name="Friml J."/>
            <person name="Beilby M."/>
            <person name="Dolan L."/>
            <person name="Kohara Y."/>
            <person name="Sugano S."/>
            <person name="Fujiyama A."/>
            <person name="Delaux P.-M."/>
            <person name="Quint M."/>
            <person name="TheiBen G."/>
            <person name="Hagemann M."/>
            <person name="Harholt J."/>
            <person name="Dunand C."/>
            <person name="Zachgo S."/>
            <person name="Langdale J."/>
            <person name="Maumus F."/>
            <person name="Straeten D.V.D."/>
            <person name="Gould S.B."/>
            <person name="Rensing S.A."/>
        </authorList>
    </citation>
    <scope>NUCLEOTIDE SEQUENCE [LARGE SCALE GENOMIC DNA]</scope>
    <source>
        <strain evidence="3 4">S276</strain>
    </source>
</reference>
<protein>
    <recommendedName>
        <fullName evidence="5">SMP-30/Gluconolactonase/LRE-like region domain-containing protein</fullName>
    </recommendedName>
</protein>
<dbReference type="Gramene" id="GBG76341">
    <property type="protein sequence ID" value="GBG76341"/>
    <property type="gene ID" value="CBR_g22088"/>
</dbReference>
<evidence type="ECO:0008006" key="5">
    <source>
        <dbReference type="Google" id="ProtNLM"/>
    </source>
</evidence>
<keyword evidence="4" id="KW-1185">Reference proteome</keyword>
<comment type="caution">
    <text evidence="3">The sequence shown here is derived from an EMBL/GenBank/DDBJ whole genome shotgun (WGS) entry which is preliminary data.</text>
</comment>
<gene>
    <name evidence="3" type="ORF">CBR_g22088</name>
</gene>
<feature type="chain" id="PRO_5017437872" description="SMP-30/Gluconolactonase/LRE-like region domain-containing protein" evidence="2">
    <location>
        <begin position="39"/>
        <end position="416"/>
    </location>
</feature>
<accession>A0A388L220</accession>
<dbReference type="AlphaFoldDB" id="A0A388L220"/>
<evidence type="ECO:0000256" key="1">
    <source>
        <dbReference type="SAM" id="MobiDB-lite"/>
    </source>
</evidence>
<proteinExistence type="predicted"/>
<dbReference type="InterPro" id="IPR011042">
    <property type="entry name" value="6-blade_b-propeller_TolB-like"/>
</dbReference>
<dbReference type="EMBL" id="BFEA01000243">
    <property type="protein sequence ID" value="GBG76341.1"/>
    <property type="molecule type" value="Genomic_DNA"/>
</dbReference>
<evidence type="ECO:0000256" key="2">
    <source>
        <dbReference type="SAM" id="SignalP"/>
    </source>
</evidence>
<dbReference type="Proteomes" id="UP000265515">
    <property type="component" value="Unassembled WGS sequence"/>
</dbReference>
<name>A0A388L220_CHABU</name>
<feature type="region of interest" description="Disordered" evidence="1">
    <location>
        <begin position="396"/>
        <end position="416"/>
    </location>
</feature>
<keyword evidence="2" id="KW-0732">Signal</keyword>
<evidence type="ECO:0000313" key="3">
    <source>
        <dbReference type="EMBL" id="GBG76341.1"/>
    </source>
</evidence>
<dbReference type="Gene3D" id="2.120.10.30">
    <property type="entry name" value="TolB, C-terminal domain"/>
    <property type="match status" value="1"/>
</dbReference>
<dbReference type="SUPFAM" id="SSF63829">
    <property type="entry name" value="Calcium-dependent phosphotriesterase"/>
    <property type="match status" value="1"/>
</dbReference>
<evidence type="ECO:0000313" key="4">
    <source>
        <dbReference type="Proteomes" id="UP000265515"/>
    </source>
</evidence>